<dbReference type="InterPro" id="IPR014044">
    <property type="entry name" value="CAP_dom"/>
</dbReference>
<proteinExistence type="predicted"/>
<dbReference type="PANTHER" id="PTHR31157">
    <property type="entry name" value="SCP DOMAIN-CONTAINING PROTEIN"/>
    <property type="match status" value="1"/>
</dbReference>
<evidence type="ECO:0000256" key="2">
    <source>
        <dbReference type="SAM" id="SignalP"/>
    </source>
</evidence>
<organism evidence="4 5">
    <name type="scientific">Oryzomonas rubra</name>
    <dbReference type="NCBI Taxonomy" id="2509454"/>
    <lineage>
        <taxon>Bacteria</taxon>
        <taxon>Pseudomonadati</taxon>
        <taxon>Thermodesulfobacteriota</taxon>
        <taxon>Desulfuromonadia</taxon>
        <taxon>Geobacterales</taxon>
        <taxon>Geobacteraceae</taxon>
        <taxon>Oryzomonas</taxon>
    </lineage>
</organism>
<dbReference type="PANTHER" id="PTHR31157:SF1">
    <property type="entry name" value="SCP DOMAIN-CONTAINING PROTEIN"/>
    <property type="match status" value="1"/>
</dbReference>
<evidence type="ECO:0000313" key="4">
    <source>
        <dbReference type="EMBL" id="KAA0893416.1"/>
    </source>
</evidence>
<feature type="domain" description="SCP" evidence="3">
    <location>
        <begin position="71"/>
        <end position="197"/>
    </location>
</feature>
<dbReference type="RefSeq" id="WP_149306731.1">
    <property type="nucleotide sequence ID" value="NZ_SRSD01000003.1"/>
</dbReference>
<keyword evidence="5" id="KW-1185">Reference proteome</keyword>
<sequence length="208" mass="22973">MRLLCSAIFLLLALAPPAAALDHNLAVQVLGEINLARTAPRTYATFLREFRNRFRGTYFLLPGSDTRMQTREGVKAVDEAIRYLSRQKPQPPLTWSDGLAAAATELAEEQGRSGATGHTGLESHGMRERIDRHGKWNRQIAENIGYGPTEARNMVMQLIIDDGVPDRGHRKNTFSAVFRTAGVACGPHPGFGGMCVIDFADTFREYGE</sequence>
<dbReference type="CDD" id="cd05379">
    <property type="entry name" value="CAP_bacterial"/>
    <property type="match status" value="1"/>
</dbReference>
<feature type="chain" id="PRO_5023072391" evidence="2">
    <location>
        <begin position="21"/>
        <end position="208"/>
    </location>
</feature>
<feature type="region of interest" description="Disordered" evidence="1">
    <location>
        <begin position="107"/>
        <end position="127"/>
    </location>
</feature>
<name>A0A5A9XJY0_9BACT</name>
<dbReference type="SUPFAM" id="SSF55797">
    <property type="entry name" value="PR-1-like"/>
    <property type="match status" value="1"/>
</dbReference>
<dbReference type="Gene3D" id="3.40.33.10">
    <property type="entry name" value="CAP"/>
    <property type="match status" value="1"/>
</dbReference>
<evidence type="ECO:0000259" key="3">
    <source>
        <dbReference type="Pfam" id="PF00188"/>
    </source>
</evidence>
<dbReference type="InterPro" id="IPR035940">
    <property type="entry name" value="CAP_sf"/>
</dbReference>
<dbReference type="OrthoDB" id="7550377at2"/>
<evidence type="ECO:0000256" key="1">
    <source>
        <dbReference type="SAM" id="MobiDB-lite"/>
    </source>
</evidence>
<dbReference type="Pfam" id="PF00188">
    <property type="entry name" value="CAP"/>
    <property type="match status" value="1"/>
</dbReference>
<dbReference type="Proteomes" id="UP000324298">
    <property type="component" value="Unassembled WGS sequence"/>
</dbReference>
<reference evidence="4 5" key="1">
    <citation type="submission" date="2019-04" db="EMBL/GenBank/DDBJ databases">
        <title>Geobacter ruber sp. nov., ferric-reducing bacteria isolated from paddy soil.</title>
        <authorList>
            <person name="Xu Z."/>
            <person name="Masuda Y."/>
            <person name="Itoh H."/>
            <person name="Senoo K."/>
        </authorList>
    </citation>
    <scope>NUCLEOTIDE SEQUENCE [LARGE SCALE GENOMIC DNA]</scope>
    <source>
        <strain evidence="4 5">Red88</strain>
    </source>
</reference>
<gene>
    <name evidence="4" type="ORF">ET418_06300</name>
</gene>
<feature type="signal peptide" evidence="2">
    <location>
        <begin position="1"/>
        <end position="20"/>
    </location>
</feature>
<keyword evidence="2" id="KW-0732">Signal</keyword>
<dbReference type="EMBL" id="SRSD01000003">
    <property type="protein sequence ID" value="KAA0893416.1"/>
    <property type="molecule type" value="Genomic_DNA"/>
</dbReference>
<dbReference type="AlphaFoldDB" id="A0A5A9XJY0"/>
<comment type="caution">
    <text evidence="4">The sequence shown here is derived from an EMBL/GenBank/DDBJ whole genome shotgun (WGS) entry which is preliminary data.</text>
</comment>
<accession>A0A5A9XJY0</accession>
<protein>
    <submittedName>
        <fullName evidence="4">CAP domain-containing protein</fullName>
    </submittedName>
</protein>
<evidence type="ECO:0000313" key="5">
    <source>
        <dbReference type="Proteomes" id="UP000324298"/>
    </source>
</evidence>